<organism evidence="8 9">
    <name type="scientific">Bambusicola thoracicus</name>
    <name type="common">Chinese bamboo-partridge</name>
    <name type="synonym">Perdix thoracica</name>
    <dbReference type="NCBI Taxonomy" id="9083"/>
    <lineage>
        <taxon>Eukaryota</taxon>
        <taxon>Metazoa</taxon>
        <taxon>Chordata</taxon>
        <taxon>Craniata</taxon>
        <taxon>Vertebrata</taxon>
        <taxon>Euteleostomi</taxon>
        <taxon>Archelosauria</taxon>
        <taxon>Archosauria</taxon>
        <taxon>Dinosauria</taxon>
        <taxon>Saurischia</taxon>
        <taxon>Theropoda</taxon>
        <taxon>Coelurosauria</taxon>
        <taxon>Aves</taxon>
        <taxon>Neognathae</taxon>
        <taxon>Galloanserae</taxon>
        <taxon>Galliformes</taxon>
        <taxon>Phasianidae</taxon>
        <taxon>Perdicinae</taxon>
        <taxon>Bambusicola</taxon>
    </lineage>
</organism>
<dbReference type="PANTHER" id="PTHR15337">
    <property type="entry name" value="ANTERIOR GRADIENT PROTEIN-RELATED"/>
    <property type="match status" value="1"/>
</dbReference>
<dbReference type="Gene3D" id="3.40.30.10">
    <property type="entry name" value="Glutaredoxin"/>
    <property type="match status" value="1"/>
</dbReference>
<evidence type="ECO:0000256" key="1">
    <source>
        <dbReference type="ARBA" id="ARBA00004240"/>
    </source>
</evidence>
<keyword evidence="5" id="KW-0256">Endoplasmic reticulum</keyword>
<gene>
    <name evidence="8" type="ORF">CIB84_007144</name>
</gene>
<keyword evidence="4 7" id="KW-0732">Signal</keyword>
<keyword evidence="3" id="KW-0964">Secreted</keyword>
<dbReference type="PROSITE" id="PS51257">
    <property type="entry name" value="PROKAR_LIPOPROTEIN"/>
    <property type="match status" value="1"/>
</dbReference>
<reference evidence="8 9" key="1">
    <citation type="submission" date="2018-01" db="EMBL/GenBank/DDBJ databases">
        <title>Comparison of the Chinese Bamboo Partridge and Red Junglefowl genome sequences highlights the importance of demography in genome evolution.</title>
        <authorList>
            <person name="Tiley G.P."/>
            <person name="Kimball R.T."/>
            <person name="Braun E.L."/>
            <person name="Burleigh J.G."/>
        </authorList>
    </citation>
    <scope>NUCLEOTIDE SEQUENCE [LARGE SCALE GENOMIC DNA]</scope>
    <source>
        <strain evidence="8">RTK389</strain>
        <tissue evidence="8">Blood</tissue>
    </source>
</reference>
<dbReference type="FunFam" id="3.40.30.10:FF:000036">
    <property type="entry name" value="anterior gradient protein 2 homolog"/>
    <property type="match status" value="1"/>
</dbReference>
<protein>
    <recommendedName>
        <fullName evidence="10">Anterior gradient protein 2 homolog</fullName>
    </recommendedName>
</protein>
<feature type="chain" id="PRO_5015185640" description="Anterior gradient protein 2 homolog" evidence="7">
    <location>
        <begin position="32"/>
        <end position="181"/>
    </location>
</feature>
<evidence type="ECO:0008006" key="10">
    <source>
        <dbReference type="Google" id="ProtNLM"/>
    </source>
</evidence>
<evidence type="ECO:0000256" key="2">
    <source>
        <dbReference type="ARBA" id="ARBA00004613"/>
    </source>
</evidence>
<comment type="subcellular location">
    <subcellularLocation>
        <location evidence="1">Endoplasmic reticulum</location>
    </subcellularLocation>
    <subcellularLocation>
        <location evidence="2">Secreted</location>
    </subcellularLocation>
</comment>
<dbReference type="OrthoDB" id="262308at2759"/>
<evidence type="ECO:0000256" key="4">
    <source>
        <dbReference type="ARBA" id="ARBA00022729"/>
    </source>
</evidence>
<comment type="similarity">
    <text evidence="6">Belongs to the AGR family.</text>
</comment>
<dbReference type="Pfam" id="PF13899">
    <property type="entry name" value="Thioredoxin_7"/>
    <property type="match status" value="1"/>
</dbReference>
<evidence type="ECO:0000256" key="5">
    <source>
        <dbReference type="ARBA" id="ARBA00022824"/>
    </source>
</evidence>
<dbReference type="GO" id="GO:0002162">
    <property type="term" value="F:dystroglycan binding"/>
    <property type="evidence" value="ECO:0007669"/>
    <property type="project" value="TreeGrafter"/>
</dbReference>
<sequence>MKALFLISGAAMEKSYMSVFLLLMAISCVLAKDIGKKETKETSTKPKLPQTLSRGWGDQLIWTQTYEEALYRSKNSNKPLMIIHHLDDCPHSQALKKVFAEHKEIQKLAEKFILLNLVYETTDKNLAPDGQYVPRILFIGLSYALQLSSSSFPDPSLTVRADITGRYSNRLYAYEPSDISL</sequence>
<evidence type="ECO:0000313" key="8">
    <source>
        <dbReference type="EMBL" id="POI29107.1"/>
    </source>
</evidence>
<dbReference type="GO" id="GO:0005783">
    <property type="term" value="C:endoplasmic reticulum"/>
    <property type="evidence" value="ECO:0007669"/>
    <property type="project" value="UniProtKB-SubCell"/>
</dbReference>
<dbReference type="EMBL" id="PPHD01016598">
    <property type="protein sequence ID" value="POI29107.1"/>
    <property type="molecule type" value="Genomic_DNA"/>
</dbReference>
<dbReference type="InterPro" id="IPR036249">
    <property type="entry name" value="Thioredoxin-like_sf"/>
</dbReference>
<evidence type="ECO:0000256" key="3">
    <source>
        <dbReference type="ARBA" id="ARBA00022525"/>
    </source>
</evidence>
<dbReference type="Proteomes" id="UP000237246">
    <property type="component" value="Unassembled WGS sequence"/>
</dbReference>
<dbReference type="InterPro" id="IPR051099">
    <property type="entry name" value="AGR/TXD"/>
</dbReference>
<dbReference type="AlphaFoldDB" id="A0A2P4SYB5"/>
<keyword evidence="9" id="KW-1185">Reference proteome</keyword>
<evidence type="ECO:0000256" key="6">
    <source>
        <dbReference type="ARBA" id="ARBA00038124"/>
    </source>
</evidence>
<evidence type="ECO:0000256" key="7">
    <source>
        <dbReference type="SAM" id="SignalP"/>
    </source>
</evidence>
<comment type="caution">
    <text evidence="8">The sequence shown here is derived from an EMBL/GenBank/DDBJ whole genome shotgun (WGS) entry which is preliminary data.</text>
</comment>
<dbReference type="PANTHER" id="PTHR15337:SF1">
    <property type="entry name" value="ANTERIOR GRADIENT PROTEIN 2 HOMOLOG"/>
    <property type="match status" value="1"/>
</dbReference>
<dbReference type="SUPFAM" id="SSF52833">
    <property type="entry name" value="Thioredoxin-like"/>
    <property type="match status" value="1"/>
</dbReference>
<accession>A0A2P4SYB5</accession>
<feature type="signal peptide" evidence="7">
    <location>
        <begin position="1"/>
        <end position="31"/>
    </location>
</feature>
<dbReference type="GO" id="GO:0005576">
    <property type="term" value="C:extracellular region"/>
    <property type="evidence" value="ECO:0007669"/>
    <property type="project" value="UniProtKB-SubCell"/>
</dbReference>
<evidence type="ECO:0000313" key="9">
    <source>
        <dbReference type="Proteomes" id="UP000237246"/>
    </source>
</evidence>
<proteinExistence type="inferred from homology"/>
<name>A0A2P4SYB5_BAMTH</name>